<keyword evidence="4" id="KW-1185">Reference proteome</keyword>
<dbReference type="Proteomes" id="UP000217790">
    <property type="component" value="Unassembled WGS sequence"/>
</dbReference>
<dbReference type="InParanoid" id="A0A2H3CNF5"/>
<keyword evidence="1" id="KW-0812">Transmembrane</keyword>
<evidence type="ECO:0000256" key="1">
    <source>
        <dbReference type="SAM" id="Phobius"/>
    </source>
</evidence>
<proteinExistence type="predicted"/>
<name>A0A2H3CNF5_ARMGA</name>
<organism evidence="3 4">
    <name type="scientific">Armillaria gallica</name>
    <name type="common">Bulbous honey fungus</name>
    <name type="synonym">Armillaria bulbosa</name>
    <dbReference type="NCBI Taxonomy" id="47427"/>
    <lineage>
        <taxon>Eukaryota</taxon>
        <taxon>Fungi</taxon>
        <taxon>Dikarya</taxon>
        <taxon>Basidiomycota</taxon>
        <taxon>Agaricomycotina</taxon>
        <taxon>Agaricomycetes</taxon>
        <taxon>Agaricomycetidae</taxon>
        <taxon>Agaricales</taxon>
        <taxon>Marasmiineae</taxon>
        <taxon>Physalacriaceae</taxon>
        <taxon>Armillaria</taxon>
    </lineage>
</organism>
<reference evidence="4" key="1">
    <citation type="journal article" date="2017" name="Nat. Ecol. Evol.">
        <title>Genome expansion and lineage-specific genetic innovations in the forest pathogenic fungi Armillaria.</title>
        <authorList>
            <person name="Sipos G."/>
            <person name="Prasanna A.N."/>
            <person name="Walter M.C."/>
            <person name="O'Connor E."/>
            <person name="Balint B."/>
            <person name="Krizsan K."/>
            <person name="Kiss B."/>
            <person name="Hess J."/>
            <person name="Varga T."/>
            <person name="Slot J."/>
            <person name="Riley R."/>
            <person name="Boka B."/>
            <person name="Rigling D."/>
            <person name="Barry K."/>
            <person name="Lee J."/>
            <person name="Mihaltcheva S."/>
            <person name="LaButti K."/>
            <person name="Lipzen A."/>
            <person name="Waldron R."/>
            <person name="Moloney N.M."/>
            <person name="Sperisen C."/>
            <person name="Kredics L."/>
            <person name="Vagvoelgyi C."/>
            <person name="Patrignani A."/>
            <person name="Fitzpatrick D."/>
            <person name="Nagy I."/>
            <person name="Doyle S."/>
            <person name="Anderson J.B."/>
            <person name="Grigoriev I.V."/>
            <person name="Gueldener U."/>
            <person name="Muensterkoetter M."/>
            <person name="Nagy L.G."/>
        </authorList>
    </citation>
    <scope>NUCLEOTIDE SEQUENCE [LARGE SCALE GENOMIC DNA]</scope>
    <source>
        <strain evidence="4">Ar21-2</strain>
    </source>
</reference>
<sequence length="127" mass="14582">MMYFHSTCKPRRQGSLEMARRDEFLHRHIVPLRAEVDAVYSRGMFLHLDDYSERYIERDGEGLGLGTKCLVSLLLEPLCICTTDMLEGWRDGLDVLLVFVGLFSAVFTTFSQTLQNLPVDDDQTSLF</sequence>
<dbReference type="EMBL" id="KZ293740">
    <property type="protein sequence ID" value="PBK80752.1"/>
    <property type="molecule type" value="Genomic_DNA"/>
</dbReference>
<feature type="domain" description="DUF6535" evidence="2">
    <location>
        <begin position="82"/>
        <end position="124"/>
    </location>
</feature>
<evidence type="ECO:0000313" key="3">
    <source>
        <dbReference type="EMBL" id="PBK80752.1"/>
    </source>
</evidence>
<dbReference type="Pfam" id="PF20153">
    <property type="entry name" value="DUF6535"/>
    <property type="match status" value="1"/>
</dbReference>
<dbReference type="InterPro" id="IPR045338">
    <property type="entry name" value="DUF6535"/>
</dbReference>
<feature type="transmembrane region" description="Helical" evidence="1">
    <location>
        <begin position="95"/>
        <end position="114"/>
    </location>
</feature>
<keyword evidence="1" id="KW-0472">Membrane</keyword>
<evidence type="ECO:0000259" key="2">
    <source>
        <dbReference type="Pfam" id="PF20153"/>
    </source>
</evidence>
<accession>A0A2H3CNF5</accession>
<evidence type="ECO:0000313" key="4">
    <source>
        <dbReference type="Proteomes" id="UP000217790"/>
    </source>
</evidence>
<gene>
    <name evidence="3" type="ORF">ARMGADRAFT_822364</name>
</gene>
<keyword evidence="1" id="KW-1133">Transmembrane helix</keyword>
<dbReference type="AlphaFoldDB" id="A0A2H3CNF5"/>
<protein>
    <recommendedName>
        <fullName evidence="2">DUF6535 domain-containing protein</fullName>
    </recommendedName>
</protein>